<evidence type="ECO:0000313" key="3">
    <source>
        <dbReference type="EMBL" id="CAF1117420.1"/>
    </source>
</evidence>
<dbReference type="EMBL" id="CAJNOL010000563">
    <property type="protein sequence ID" value="CAF1117420.1"/>
    <property type="molecule type" value="Genomic_DNA"/>
</dbReference>
<organism evidence="3 4">
    <name type="scientific">Rotaria sordida</name>
    <dbReference type="NCBI Taxonomy" id="392033"/>
    <lineage>
        <taxon>Eukaryota</taxon>
        <taxon>Metazoa</taxon>
        <taxon>Spiralia</taxon>
        <taxon>Gnathifera</taxon>
        <taxon>Rotifera</taxon>
        <taxon>Eurotatoria</taxon>
        <taxon>Bdelloidea</taxon>
        <taxon>Philodinida</taxon>
        <taxon>Philodinidae</taxon>
        <taxon>Rotaria</taxon>
    </lineage>
</organism>
<name>A0A814QCK6_9BILA</name>
<evidence type="ECO:0000256" key="1">
    <source>
        <dbReference type="SAM" id="MobiDB-lite"/>
    </source>
</evidence>
<gene>
    <name evidence="3" type="ORF">JXQ802_LOCUS20024</name>
</gene>
<protein>
    <recommendedName>
        <fullName evidence="2">BZIP domain-containing protein</fullName>
    </recommendedName>
</protein>
<evidence type="ECO:0000313" key="4">
    <source>
        <dbReference type="Proteomes" id="UP000663870"/>
    </source>
</evidence>
<keyword evidence="4" id="KW-1185">Reference proteome</keyword>
<comment type="caution">
    <text evidence="3">The sequence shown here is derived from an EMBL/GenBank/DDBJ whole genome shotgun (WGS) entry which is preliminary data.</text>
</comment>
<evidence type="ECO:0000259" key="2">
    <source>
        <dbReference type="PROSITE" id="PS50217"/>
    </source>
</evidence>
<sequence>MSTMLYEQYHSQDLLTPSIGEDGIDKLDASLTSLDFYLLDDIDVYLSSIQSTTKTIHKDLNDDSLNNDNSQPQEEFFSDFDLVNFNDFDEKSDFFADSISIDEIDIEKWISQSSFPSPPMDTNNSSPSSTIDDSSSIEYTINKDMIVPSSPSLSSTDLSPIPSTKKSKLSPLERRLRKKNQNKTAAEKYRIRKKSERNQLLDRQLILKNTNNELKSELENLTYRIQQFKQLFVDLLQIDLTKSN</sequence>
<dbReference type="PROSITE" id="PS00036">
    <property type="entry name" value="BZIP_BASIC"/>
    <property type="match status" value="1"/>
</dbReference>
<dbReference type="SUPFAM" id="SSF57959">
    <property type="entry name" value="Leucine zipper domain"/>
    <property type="match status" value="1"/>
</dbReference>
<feature type="region of interest" description="Disordered" evidence="1">
    <location>
        <begin position="148"/>
        <end position="170"/>
    </location>
</feature>
<dbReference type="GO" id="GO:0003700">
    <property type="term" value="F:DNA-binding transcription factor activity"/>
    <property type="evidence" value="ECO:0007669"/>
    <property type="project" value="InterPro"/>
</dbReference>
<feature type="compositionally biased region" description="Low complexity" evidence="1">
    <location>
        <begin position="122"/>
        <end position="134"/>
    </location>
</feature>
<dbReference type="InterPro" id="IPR004827">
    <property type="entry name" value="bZIP"/>
</dbReference>
<dbReference type="Pfam" id="PF00170">
    <property type="entry name" value="bZIP_1"/>
    <property type="match status" value="1"/>
</dbReference>
<accession>A0A814QCK6</accession>
<reference evidence="3" key="1">
    <citation type="submission" date="2021-02" db="EMBL/GenBank/DDBJ databases">
        <authorList>
            <person name="Nowell W R."/>
        </authorList>
    </citation>
    <scope>NUCLEOTIDE SEQUENCE</scope>
</reference>
<feature type="compositionally biased region" description="Low complexity" evidence="1">
    <location>
        <begin position="148"/>
        <end position="164"/>
    </location>
</feature>
<dbReference type="AlphaFoldDB" id="A0A814QCK6"/>
<dbReference type="CDD" id="cd14692">
    <property type="entry name" value="bZIP_ATF4"/>
    <property type="match status" value="1"/>
</dbReference>
<dbReference type="Proteomes" id="UP000663870">
    <property type="component" value="Unassembled WGS sequence"/>
</dbReference>
<feature type="region of interest" description="Disordered" evidence="1">
    <location>
        <begin position="112"/>
        <end position="134"/>
    </location>
</feature>
<dbReference type="SMART" id="SM00338">
    <property type="entry name" value="BRLZ"/>
    <property type="match status" value="1"/>
</dbReference>
<dbReference type="PROSITE" id="PS50217">
    <property type="entry name" value="BZIP"/>
    <property type="match status" value="1"/>
</dbReference>
<feature type="domain" description="BZIP" evidence="2">
    <location>
        <begin position="172"/>
        <end position="235"/>
    </location>
</feature>
<dbReference type="Gene3D" id="1.20.5.170">
    <property type="match status" value="1"/>
</dbReference>
<proteinExistence type="predicted"/>
<dbReference type="InterPro" id="IPR046347">
    <property type="entry name" value="bZIP_sf"/>
</dbReference>